<feature type="region of interest" description="Disordered" evidence="1">
    <location>
        <begin position="502"/>
        <end position="537"/>
    </location>
</feature>
<evidence type="ECO:0000313" key="2">
    <source>
        <dbReference type="EMBL" id="KAJ4391259.1"/>
    </source>
</evidence>
<feature type="compositionally biased region" description="Acidic residues" evidence="1">
    <location>
        <begin position="502"/>
        <end position="520"/>
    </location>
</feature>
<feature type="region of interest" description="Disordered" evidence="1">
    <location>
        <begin position="228"/>
        <end position="250"/>
    </location>
</feature>
<evidence type="ECO:0000313" key="3">
    <source>
        <dbReference type="Proteomes" id="UP001140453"/>
    </source>
</evidence>
<dbReference type="Proteomes" id="UP001140453">
    <property type="component" value="Unassembled WGS sequence"/>
</dbReference>
<feature type="region of interest" description="Disordered" evidence="1">
    <location>
        <begin position="62"/>
        <end position="84"/>
    </location>
</feature>
<sequence length="603" mass="67921">MKISISALFGKRCHADRKSSILHNTYEEQTFVHQSKDEDCTSAFDAKTPLRSLIKTEFARLKGQATKEQESGQDATPAENNESESRRQYVWSKIVGKYSKTREAIVGRGMQCLLKNNEPDAHVIRTNKDNILTHPVQYRDIDLGYRHETTYADFIDYSGGDDQPSEFDFGLSTWWYCYPSQNEDLYNEAFSDANDWEIFQHANQRSVGDRSPIPSLYEPLPPLSIISENIQEDSSRPTTSSTDRRDSGEFLRRLQTDSSFGSRLHSRNVSDTSNITLPLSEDYYDLREAPAGENPSKLERTTECGAGRSIYSEHSDVSMSHSANGIDEADEEFVDHGGVSDEIRWLEAPPYVDFEWYKVNDSYESIPFITEEQMDASDENDVGEGYTDQESQKGHFLHVEQPVDEDNQSFVSTYPDDQDVSTRSYGKFDAAFTQQVKDYSKLLDDLADPDATAQALELVSSRLSLYLNNNSSADIAFGRCAESEAAEKRQRAVLPDLSDLDAFLENDDDDDDDDGDEDADSGFHVGRTQVFSCPKPPKSTPFADLEQFIGDDDLDIDMDPVGPTKPILKSFKGWTVSGNNDDSVGVLPDRTALRTRPPLRRTC</sequence>
<protein>
    <submittedName>
        <fullName evidence="2">Uncharacterized protein</fullName>
    </submittedName>
</protein>
<proteinExistence type="predicted"/>
<keyword evidence="3" id="KW-1185">Reference proteome</keyword>
<name>A0A9W8YVL9_9PEZI</name>
<organism evidence="2 3">
    <name type="scientific">Gnomoniopsis smithogilvyi</name>
    <dbReference type="NCBI Taxonomy" id="1191159"/>
    <lineage>
        <taxon>Eukaryota</taxon>
        <taxon>Fungi</taxon>
        <taxon>Dikarya</taxon>
        <taxon>Ascomycota</taxon>
        <taxon>Pezizomycotina</taxon>
        <taxon>Sordariomycetes</taxon>
        <taxon>Sordariomycetidae</taxon>
        <taxon>Diaporthales</taxon>
        <taxon>Gnomoniaceae</taxon>
        <taxon>Gnomoniopsis</taxon>
    </lineage>
</organism>
<gene>
    <name evidence="2" type="ORF">N0V93_004876</name>
</gene>
<dbReference type="OrthoDB" id="10424027at2759"/>
<accession>A0A9W8YVL9</accession>
<dbReference type="AlphaFoldDB" id="A0A9W8YVL9"/>
<reference evidence="2" key="1">
    <citation type="submission" date="2022-10" db="EMBL/GenBank/DDBJ databases">
        <title>Tapping the CABI collections for fungal endophytes: first genome assemblies for Collariella, Neodidymelliopsis, Ascochyta clinopodiicola, Didymella pomorum, Didymosphaeria variabile, Neocosmospora piperis and Neocucurbitaria cava.</title>
        <authorList>
            <person name="Hill R."/>
        </authorList>
    </citation>
    <scope>NUCLEOTIDE SEQUENCE</scope>
    <source>
        <strain evidence="2">IMI 355082</strain>
    </source>
</reference>
<comment type="caution">
    <text evidence="2">The sequence shown here is derived from an EMBL/GenBank/DDBJ whole genome shotgun (WGS) entry which is preliminary data.</text>
</comment>
<evidence type="ECO:0000256" key="1">
    <source>
        <dbReference type="SAM" id="MobiDB-lite"/>
    </source>
</evidence>
<dbReference type="EMBL" id="JAPEVB010000003">
    <property type="protein sequence ID" value="KAJ4391259.1"/>
    <property type="molecule type" value="Genomic_DNA"/>
</dbReference>